<dbReference type="InParanoid" id="S7XLT7"/>
<evidence type="ECO:0000313" key="3">
    <source>
        <dbReference type="Proteomes" id="UP000014978"/>
    </source>
</evidence>
<dbReference type="AlphaFoldDB" id="S7XLT7"/>
<organism evidence="2 3">
    <name type="scientific">Spraguea lophii (strain 42_110)</name>
    <name type="common">Microsporidian parasite</name>
    <dbReference type="NCBI Taxonomy" id="1358809"/>
    <lineage>
        <taxon>Eukaryota</taxon>
        <taxon>Fungi</taxon>
        <taxon>Fungi incertae sedis</taxon>
        <taxon>Microsporidia</taxon>
        <taxon>Spragueidae</taxon>
        <taxon>Spraguea</taxon>
    </lineage>
</organism>
<evidence type="ECO:0000256" key="1">
    <source>
        <dbReference type="SAM" id="Coils"/>
    </source>
</evidence>
<keyword evidence="3" id="KW-1185">Reference proteome</keyword>
<gene>
    <name evidence="2" type="ORF">SLOPH_906</name>
</gene>
<dbReference type="VEuPathDB" id="MicrosporidiaDB:SLOPH_906"/>
<protein>
    <submittedName>
        <fullName evidence="2">Uncharacterized protein</fullName>
    </submittedName>
</protein>
<reference evidence="3" key="1">
    <citation type="journal article" date="2013" name="PLoS Genet.">
        <title>The genome of Spraguea lophii and the basis of host-microsporidian interactions.</title>
        <authorList>
            <person name="Campbell S.E."/>
            <person name="Williams T.A."/>
            <person name="Yousuf A."/>
            <person name="Soanes D.M."/>
            <person name="Paszkiewicz K.H."/>
            <person name="Williams B.A.P."/>
        </authorList>
    </citation>
    <scope>NUCLEOTIDE SEQUENCE [LARGE SCALE GENOMIC DNA]</scope>
    <source>
        <strain evidence="3">42_110</strain>
    </source>
</reference>
<dbReference type="HOGENOM" id="CLU_2321898_0_0_1"/>
<evidence type="ECO:0000313" key="2">
    <source>
        <dbReference type="EMBL" id="EPR80049.1"/>
    </source>
</evidence>
<accession>S7XLT7</accession>
<sequence length="99" mass="11889">MKEFNDLENAISKKDIIEILSVYSELLEGIVNDMEKVEVEDINKLMENIQIKRNVYSAAEEFYNQIQKETEFDMLQQKYDKLKKIVEEYQEYAKEIKNI</sequence>
<feature type="coiled-coil region" evidence="1">
    <location>
        <begin position="72"/>
        <end position="99"/>
    </location>
</feature>
<dbReference type="Proteomes" id="UP000014978">
    <property type="component" value="Unassembled WGS sequence"/>
</dbReference>
<keyword evidence="1" id="KW-0175">Coiled coil</keyword>
<comment type="caution">
    <text evidence="2">The sequence shown here is derived from an EMBL/GenBank/DDBJ whole genome shotgun (WGS) entry which is preliminary data.</text>
</comment>
<proteinExistence type="predicted"/>
<dbReference type="EMBL" id="ATCN01000025">
    <property type="protein sequence ID" value="EPR80049.1"/>
    <property type="molecule type" value="Genomic_DNA"/>
</dbReference>
<name>S7XLT7_SPRLO</name>